<keyword evidence="1" id="KW-0812">Transmembrane</keyword>
<evidence type="ECO:0000313" key="2">
    <source>
        <dbReference type="EMBL" id="MTF38916.1"/>
    </source>
</evidence>
<feature type="transmembrane region" description="Helical" evidence="1">
    <location>
        <begin position="12"/>
        <end position="37"/>
    </location>
</feature>
<dbReference type="EMBL" id="WMIA01000008">
    <property type="protein sequence ID" value="MTF38916.1"/>
    <property type="molecule type" value="Genomic_DNA"/>
</dbReference>
<keyword evidence="1" id="KW-0472">Membrane</keyword>
<name>A0A844GY54_9CHRO</name>
<evidence type="ECO:0008006" key="4">
    <source>
        <dbReference type="Google" id="ProtNLM"/>
    </source>
</evidence>
<dbReference type="Proteomes" id="UP000437131">
    <property type="component" value="Unassembled WGS sequence"/>
</dbReference>
<keyword evidence="1" id="KW-1133">Transmembrane helix</keyword>
<gene>
    <name evidence="2" type="ORF">GGC33_08240</name>
</gene>
<organism evidence="2 3">
    <name type="scientific">Cyanobacterium aponinum 0216</name>
    <dbReference type="NCBI Taxonomy" id="2676140"/>
    <lineage>
        <taxon>Bacteria</taxon>
        <taxon>Bacillati</taxon>
        <taxon>Cyanobacteriota</taxon>
        <taxon>Cyanophyceae</taxon>
        <taxon>Oscillatoriophycideae</taxon>
        <taxon>Chroococcales</taxon>
        <taxon>Geminocystaceae</taxon>
        <taxon>Cyanobacterium</taxon>
    </lineage>
</organism>
<dbReference type="AlphaFoldDB" id="A0A844GY54"/>
<evidence type="ECO:0000256" key="1">
    <source>
        <dbReference type="SAM" id="Phobius"/>
    </source>
</evidence>
<sequence>MTTKIEGSNWKVSWQFLSLILALTFGGIGFAATSVLLRLPTSPSCSKVSLFFSSATNRIYCAQLKAEQNTVDDLLDAIALLRVLSEDHPLRNEINRHISEWSNDILILAQSKFDQGNLEEAIAIARKIPEDVANRTMIEEKISEWGEIWQSAEKIQEDVEAKLRESQWNQAFLEAVNLLNVDNEYWQTTKYQEIVKTINLAREESKQLDGAYVALRQGGVDNLLKTIEIASIIPATSYSYNEANKLIEEAENKIVVIVEEYLGDNDWNNLSNLASQIPEKSRLKNQARDWNILASAGRNANLGTVSSMELAIAEAEQIPSDSKLYLQSRELIQNWLAQKEDLVYLASAREIARSGEIEDLNAAIAKAELIGSENPLYRESRREINKWQREIQVIQDRPILIQARQIAEGGNVQSWQNAINTATQIKSNRALYSEASDLIRQWRRNIERVEDRPILDQAIALGSNNNYQQAINVASRIGRGRALYSEAQTNIRNWRREINAQEDLENAYQIAQNSDPQSLLQAINIARRIPSNSSVGYQSRQAVEQWSEQLLNNAMRIAETYSLSALEDAINIAQMIPRGTPAYNTAQQRIKTWKRNLFPGFNGENPSNIEEVPLQETSY</sequence>
<comment type="caution">
    <text evidence="2">The sequence shown here is derived from an EMBL/GenBank/DDBJ whole genome shotgun (WGS) entry which is preliminary data.</text>
</comment>
<protein>
    <recommendedName>
        <fullName evidence="4">Chromosome segregation ATPase</fullName>
    </recommendedName>
</protein>
<accession>A0A844GY54</accession>
<dbReference type="RefSeq" id="WP_155083728.1">
    <property type="nucleotide sequence ID" value="NZ_WMIA01000008.1"/>
</dbReference>
<reference evidence="2 3" key="1">
    <citation type="submission" date="2019-11" db="EMBL/GenBank/DDBJ databases">
        <title>Isolation of a new High Light Tolerant Cyanobacteria.</title>
        <authorList>
            <person name="Dobson Z."/>
            <person name="Vaughn N."/>
            <person name="Vaughn M."/>
            <person name="Fromme P."/>
            <person name="Mazor Y."/>
        </authorList>
    </citation>
    <scope>NUCLEOTIDE SEQUENCE [LARGE SCALE GENOMIC DNA]</scope>
    <source>
        <strain evidence="2 3">0216</strain>
    </source>
</reference>
<evidence type="ECO:0000313" key="3">
    <source>
        <dbReference type="Proteomes" id="UP000437131"/>
    </source>
</evidence>
<proteinExistence type="predicted"/>